<dbReference type="InterPro" id="IPR011767">
    <property type="entry name" value="GLR_AS"/>
</dbReference>
<dbReference type="InterPro" id="IPR011911">
    <property type="entry name" value="GlrX_YruB"/>
</dbReference>
<dbReference type="InterPro" id="IPR036249">
    <property type="entry name" value="Thioredoxin-like_sf"/>
</dbReference>
<evidence type="ECO:0000313" key="4">
    <source>
        <dbReference type="EMBL" id="TCO63518.1"/>
    </source>
</evidence>
<reference evidence="2 5" key="1">
    <citation type="journal article" date="2018" name="Nat. Biotechnol.">
        <title>A standardized bacterial taxonomy based on genome phylogeny substantially revises the tree of life.</title>
        <authorList>
            <person name="Parks D.H."/>
            <person name="Chuvochina M."/>
            <person name="Waite D.W."/>
            <person name="Rinke C."/>
            <person name="Skarshewski A."/>
            <person name="Chaumeil P.A."/>
            <person name="Hugenholtz P."/>
        </authorList>
    </citation>
    <scope>NUCLEOTIDE SEQUENCE [LARGE SCALE GENOMIC DNA]</scope>
    <source>
        <strain evidence="2">UBA12544</strain>
    </source>
</reference>
<accession>A0A357VPQ8</accession>
<dbReference type="EMBL" id="JABEQB010000001">
    <property type="protein sequence ID" value="NNG65750.1"/>
    <property type="molecule type" value="Genomic_DNA"/>
</dbReference>
<dbReference type="AlphaFoldDB" id="A0A357VPQ8"/>
<evidence type="ECO:0000313" key="5">
    <source>
        <dbReference type="Proteomes" id="UP000264445"/>
    </source>
</evidence>
<dbReference type="SUPFAM" id="SSF52833">
    <property type="entry name" value="Thioredoxin-like"/>
    <property type="match status" value="2"/>
</dbReference>
<comment type="caution">
    <text evidence="2">The sequence shown here is derived from an EMBL/GenBank/DDBJ whole genome shotgun (WGS) entry which is preliminary data.</text>
</comment>
<name>A0A357VPQ8_9THEO</name>
<evidence type="ECO:0000259" key="1">
    <source>
        <dbReference type="Pfam" id="PF00462"/>
    </source>
</evidence>
<dbReference type="Gene3D" id="3.40.30.10">
    <property type="entry name" value="Glutaredoxin"/>
    <property type="match status" value="2"/>
</dbReference>
<dbReference type="InterPro" id="IPR051548">
    <property type="entry name" value="Grx-like_ET"/>
</dbReference>
<gene>
    <name evidence="2" type="ORF">DEA61_10430</name>
    <name evidence="4" type="ORF">EV203_1159</name>
    <name evidence="3" type="ORF">HKI81_00550</name>
</gene>
<dbReference type="NCBIfam" id="TIGR02196">
    <property type="entry name" value="GlrX_YruB"/>
    <property type="match status" value="1"/>
</dbReference>
<dbReference type="PANTHER" id="PTHR34386">
    <property type="entry name" value="GLUTAREDOXIN"/>
    <property type="match status" value="1"/>
</dbReference>
<dbReference type="PROSITE" id="PS00195">
    <property type="entry name" value="GLUTAREDOXIN_1"/>
    <property type="match status" value="1"/>
</dbReference>
<dbReference type="Proteomes" id="UP000529861">
    <property type="component" value="Unassembled WGS sequence"/>
</dbReference>
<dbReference type="GO" id="GO:0009055">
    <property type="term" value="F:electron transfer activity"/>
    <property type="evidence" value="ECO:0007669"/>
    <property type="project" value="TreeGrafter"/>
</dbReference>
<evidence type="ECO:0000313" key="3">
    <source>
        <dbReference type="EMBL" id="NNG65750.1"/>
    </source>
</evidence>
<dbReference type="Proteomes" id="UP000264445">
    <property type="component" value="Unassembled WGS sequence"/>
</dbReference>
<dbReference type="Proteomes" id="UP000294886">
    <property type="component" value="Unassembled WGS sequence"/>
</dbReference>
<organism evidence="2 5">
    <name type="scientific">Caldanaerobacter subterraneus</name>
    <dbReference type="NCBI Taxonomy" id="911092"/>
    <lineage>
        <taxon>Bacteria</taxon>
        <taxon>Bacillati</taxon>
        <taxon>Bacillota</taxon>
        <taxon>Clostridia</taxon>
        <taxon>Thermoanaerobacterales</taxon>
        <taxon>Thermoanaerobacteraceae</taxon>
        <taxon>Caldanaerobacter</taxon>
    </lineage>
</organism>
<dbReference type="EMBL" id="SLWU01000015">
    <property type="protein sequence ID" value="TCO63518.1"/>
    <property type="molecule type" value="Genomic_DNA"/>
</dbReference>
<dbReference type="EMBL" id="DOLB01000154">
    <property type="protein sequence ID" value="HBT50176.1"/>
    <property type="molecule type" value="Genomic_DNA"/>
</dbReference>
<proteinExistence type="predicted"/>
<dbReference type="PANTHER" id="PTHR34386:SF1">
    <property type="entry name" value="GLUTAREDOXIN-LIKE PROTEIN NRDH"/>
    <property type="match status" value="1"/>
</dbReference>
<feature type="domain" description="Glutaredoxin" evidence="1">
    <location>
        <begin position="119"/>
        <end position="177"/>
    </location>
</feature>
<evidence type="ECO:0000313" key="6">
    <source>
        <dbReference type="Proteomes" id="UP000294886"/>
    </source>
</evidence>
<reference evidence="3 7" key="3">
    <citation type="submission" date="2020-04" db="EMBL/GenBank/DDBJ databases">
        <title>Draft genome sequence of Caldanaerobacter sunterraneus. strain 1523vc isolated from Griffin hot spring, Kamchatka, Russia.</title>
        <authorList>
            <person name="Toshchakov S.V."/>
            <person name="Podosokorskaya O.A."/>
            <person name="Kublanov I.V."/>
            <person name="Korzhenkov A."/>
            <person name="Patrushev M.V."/>
        </authorList>
    </citation>
    <scope>NUCLEOTIDE SEQUENCE [LARGE SCALE GENOMIC DNA]</scope>
    <source>
        <strain evidence="3 7">1523vc</strain>
    </source>
</reference>
<dbReference type="GO" id="GO:0045454">
    <property type="term" value="P:cell redox homeostasis"/>
    <property type="evidence" value="ECO:0007669"/>
    <property type="project" value="TreeGrafter"/>
</dbReference>
<dbReference type="Pfam" id="PF00462">
    <property type="entry name" value="Glutaredoxin"/>
    <property type="match status" value="1"/>
</dbReference>
<dbReference type="CDD" id="cd02976">
    <property type="entry name" value="NrdH"/>
    <property type="match status" value="1"/>
</dbReference>
<evidence type="ECO:0000313" key="2">
    <source>
        <dbReference type="EMBL" id="HBT50176.1"/>
    </source>
</evidence>
<dbReference type="CDD" id="cd02947">
    <property type="entry name" value="TRX_family"/>
    <property type="match status" value="1"/>
</dbReference>
<reference evidence="4 6" key="2">
    <citation type="submission" date="2019-03" db="EMBL/GenBank/DDBJ databases">
        <title>Genomic Encyclopedia of Type Strains, Phase IV (KMG-IV): sequencing the most valuable type-strain genomes for metagenomic binning, comparative biology and taxonomic classification.</title>
        <authorList>
            <person name="Goeker M."/>
        </authorList>
    </citation>
    <scope>NUCLEOTIDE SEQUENCE [LARGE SCALE GENOMIC DNA]</scope>
    <source>
        <strain evidence="4 6">DSM 13054</strain>
    </source>
</reference>
<dbReference type="RefSeq" id="WP_022587862.1">
    <property type="nucleotide sequence ID" value="NZ_DOLB01000154.1"/>
</dbReference>
<dbReference type="PROSITE" id="PS51354">
    <property type="entry name" value="GLUTAREDOXIN_2"/>
    <property type="match status" value="1"/>
</dbReference>
<sequence>MLEYVKSLEHFEEIRSKEDDIFMLMFYSNSSQKSLEALEVMKKFSEDNPKVPVYVVNASEVKDIHPQFGIKVVPSVILFKEKEPWQFVFGLQSKEYYEKLLVVSPTKSSDGKERKPLRVTVYVSPSCPWCNATKAYLRQHNIPFREIDVTKNPAAAAELVRRTGQRGVPQTDINGTIVVGFDKAKLNQLLGITEQ</sequence>
<dbReference type="InterPro" id="IPR002109">
    <property type="entry name" value="Glutaredoxin"/>
</dbReference>
<evidence type="ECO:0000313" key="7">
    <source>
        <dbReference type="Proteomes" id="UP000529861"/>
    </source>
</evidence>
<protein>
    <submittedName>
        <fullName evidence="2 4">Glutaredoxin</fullName>
    </submittedName>
</protein>